<dbReference type="InterPro" id="IPR013217">
    <property type="entry name" value="Methyltransf_12"/>
</dbReference>
<proteinExistence type="predicted"/>
<feature type="non-terminal residue" evidence="2">
    <location>
        <position position="192"/>
    </location>
</feature>
<dbReference type="Gene3D" id="3.40.50.150">
    <property type="entry name" value="Vaccinia Virus protein VP39"/>
    <property type="match status" value="1"/>
</dbReference>
<feature type="domain" description="Methyltransferase type 12" evidence="1">
    <location>
        <begin position="49"/>
        <end position="150"/>
    </location>
</feature>
<dbReference type="InterPro" id="IPR029063">
    <property type="entry name" value="SAM-dependent_MTases_sf"/>
</dbReference>
<dbReference type="SUPFAM" id="SSF53335">
    <property type="entry name" value="S-adenosyl-L-methionine-dependent methyltransferases"/>
    <property type="match status" value="1"/>
</dbReference>
<evidence type="ECO:0000313" key="2">
    <source>
        <dbReference type="EMBL" id="OHV28701.1"/>
    </source>
</evidence>
<dbReference type="EMBL" id="MAXA01000207">
    <property type="protein sequence ID" value="OHV28701.1"/>
    <property type="molecule type" value="Genomic_DNA"/>
</dbReference>
<gene>
    <name evidence="2" type="ORF">BBK14_34260</name>
</gene>
<reference evidence="3" key="1">
    <citation type="submission" date="2016-07" db="EMBL/GenBank/DDBJ databases">
        <title>Frankia sp. NRRL B-16219 Genome sequencing.</title>
        <authorList>
            <person name="Ghodhbane-Gtari F."/>
            <person name="Swanson E."/>
            <person name="Gueddou A."/>
            <person name="Louati M."/>
            <person name="Nouioui I."/>
            <person name="Hezbri K."/>
            <person name="Abebe-Akele F."/>
            <person name="Simpson S."/>
            <person name="Morris K."/>
            <person name="Thomas K."/>
            <person name="Gtari M."/>
            <person name="Tisa L.S."/>
        </authorList>
    </citation>
    <scope>NUCLEOTIDE SEQUENCE [LARGE SCALE GENOMIC DNA]</scope>
    <source>
        <strain evidence="3">NRRL B-16219</strain>
    </source>
</reference>
<dbReference type="Proteomes" id="UP000179769">
    <property type="component" value="Unassembled WGS sequence"/>
</dbReference>
<dbReference type="PANTHER" id="PTHR43861">
    <property type="entry name" value="TRANS-ACONITATE 2-METHYLTRANSFERASE-RELATED"/>
    <property type="match status" value="1"/>
</dbReference>
<dbReference type="PANTHER" id="PTHR43861:SF1">
    <property type="entry name" value="TRANS-ACONITATE 2-METHYLTRANSFERASE"/>
    <property type="match status" value="1"/>
</dbReference>
<dbReference type="Pfam" id="PF08242">
    <property type="entry name" value="Methyltransf_12"/>
    <property type="match status" value="1"/>
</dbReference>
<evidence type="ECO:0000259" key="1">
    <source>
        <dbReference type="Pfam" id="PF08242"/>
    </source>
</evidence>
<evidence type="ECO:0000313" key="3">
    <source>
        <dbReference type="Proteomes" id="UP000179769"/>
    </source>
</evidence>
<protein>
    <recommendedName>
        <fullName evidence="1">Methyltransferase type 12 domain-containing protein</fullName>
    </recommendedName>
</protein>
<keyword evidence="3" id="KW-1185">Reference proteome</keyword>
<organism evidence="2 3">
    <name type="scientific">Parafrankia soli</name>
    <dbReference type="NCBI Taxonomy" id="2599596"/>
    <lineage>
        <taxon>Bacteria</taxon>
        <taxon>Bacillati</taxon>
        <taxon>Actinomycetota</taxon>
        <taxon>Actinomycetes</taxon>
        <taxon>Frankiales</taxon>
        <taxon>Frankiaceae</taxon>
        <taxon>Parafrankia</taxon>
    </lineage>
</organism>
<name>A0A1S1Q5E2_9ACTN</name>
<dbReference type="AlphaFoldDB" id="A0A1S1Q5E2"/>
<sequence>MVNRETSAHYERLAGSYDQAWTYSETFLDWMAGEIVESLELTRGDRIADVGCGTGLHTRRILGLVRPTAPILCVDPSPAMLRQLPADPVLRPVCASAEQFAAVDGHEPAAASPGSLDAIVAKEAVHHIAAADRPQVIAGLAGLLGPDGRLLVVMLPRKIAYPLFDAALRRFEELQPDPEAIADHMWSAGLTV</sequence>
<accession>A0A1S1Q5E2</accession>
<comment type="caution">
    <text evidence="2">The sequence shown here is derived from an EMBL/GenBank/DDBJ whole genome shotgun (WGS) entry which is preliminary data.</text>
</comment>
<dbReference type="CDD" id="cd02440">
    <property type="entry name" value="AdoMet_MTases"/>
    <property type="match status" value="1"/>
</dbReference>